<comment type="subcellular location">
    <subcellularLocation>
        <location evidence="1">Nucleus</location>
    </subcellularLocation>
</comment>
<dbReference type="Pfam" id="PF01585">
    <property type="entry name" value="G-patch"/>
    <property type="match status" value="1"/>
</dbReference>
<keyword evidence="6" id="KW-0539">Nucleus</keyword>
<evidence type="ECO:0000256" key="3">
    <source>
        <dbReference type="ARBA" id="ARBA00022664"/>
    </source>
</evidence>
<dbReference type="InterPro" id="IPR000467">
    <property type="entry name" value="G_patch_dom"/>
</dbReference>
<feature type="compositionally biased region" description="Acidic residues" evidence="7">
    <location>
        <begin position="10"/>
        <end position="30"/>
    </location>
</feature>
<dbReference type="PROSITE" id="PS50174">
    <property type="entry name" value="G_PATCH"/>
    <property type="match status" value="1"/>
</dbReference>
<reference evidence="10" key="2">
    <citation type="submission" date="2015-01" db="EMBL/GenBank/DDBJ databases">
        <title>Evolutionary Origins and Diversification of the Mycorrhizal Mutualists.</title>
        <authorList>
            <consortium name="DOE Joint Genome Institute"/>
            <consortium name="Mycorrhizal Genomics Consortium"/>
            <person name="Kohler A."/>
            <person name="Kuo A."/>
            <person name="Nagy L.G."/>
            <person name="Floudas D."/>
            <person name="Copeland A."/>
            <person name="Barry K.W."/>
            <person name="Cichocki N."/>
            <person name="Veneault-Fourrey C."/>
            <person name="LaButti K."/>
            <person name="Lindquist E.A."/>
            <person name="Lipzen A."/>
            <person name="Lundell T."/>
            <person name="Morin E."/>
            <person name="Murat C."/>
            <person name="Riley R."/>
            <person name="Ohm R."/>
            <person name="Sun H."/>
            <person name="Tunlid A."/>
            <person name="Henrissat B."/>
            <person name="Grigoriev I.V."/>
            <person name="Hibbett D.S."/>
            <person name="Martin F."/>
        </authorList>
    </citation>
    <scope>NUCLEOTIDE SEQUENCE [LARGE SCALE GENOMIC DNA]</scope>
    <source>
        <strain evidence="10">h7</strain>
    </source>
</reference>
<feature type="compositionally biased region" description="Basic and acidic residues" evidence="7">
    <location>
        <begin position="326"/>
        <end position="338"/>
    </location>
</feature>
<evidence type="ECO:0000313" key="10">
    <source>
        <dbReference type="Proteomes" id="UP000053424"/>
    </source>
</evidence>
<keyword evidence="10" id="KW-1185">Reference proteome</keyword>
<keyword evidence="4" id="KW-0747">Spliceosome</keyword>
<feature type="domain" description="G-patch" evidence="8">
    <location>
        <begin position="275"/>
        <end position="321"/>
    </location>
</feature>
<dbReference type="Pfam" id="PF07842">
    <property type="entry name" value="GCFC"/>
    <property type="match status" value="1"/>
</dbReference>
<feature type="compositionally biased region" description="Basic and acidic residues" evidence="7">
    <location>
        <begin position="355"/>
        <end position="366"/>
    </location>
</feature>
<accession>A0A0C3CKI5</accession>
<feature type="compositionally biased region" description="Low complexity" evidence="7">
    <location>
        <begin position="216"/>
        <end position="241"/>
    </location>
</feature>
<dbReference type="InterPro" id="IPR045211">
    <property type="entry name" value="TFP11/STIP/Ntr1"/>
</dbReference>
<evidence type="ECO:0000256" key="6">
    <source>
        <dbReference type="ARBA" id="ARBA00023242"/>
    </source>
</evidence>
<dbReference type="PANTHER" id="PTHR23329:SF1">
    <property type="entry name" value="TUFTELIN-INTERACTING PROTEIN 11"/>
    <property type="match status" value="1"/>
</dbReference>
<dbReference type="EMBL" id="KN831773">
    <property type="protein sequence ID" value="KIM44599.1"/>
    <property type="molecule type" value="Genomic_DNA"/>
</dbReference>
<evidence type="ECO:0000259" key="8">
    <source>
        <dbReference type="PROSITE" id="PS50174"/>
    </source>
</evidence>
<feature type="region of interest" description="Disordered" evidence="7">
    <location>
        <begin position="326"/>
        <end position="372"/>
    </location>
</feature>
<feature type="region of interest" description="Disordered" evidence="7">
    <location>
        <begin position="1"/>
        <end position="260"/>
    </location>
</feature>
<evidence type="ECO:0000256" key="7">
    <source>
        <dbReference type="SAM" id="MobiDB-lite"/>
    </source>
</evidence>
<dbReference type="HOGENOM" id="CLU_007977_2_1_1"/>
<evidence type="ECO:0000256" key="4">
    <source>
        <dbReference type="ARBA" id="ARBA00022728"/>
    </source>
</evidence>
<dbReference type="PANTHER" id="PTHR23329">
    <property type="entry name" value="TUFTELIN-INTERACTING PROTEIN 11-RELATED"/>
    <property type="match status" value="1"/>
</dbReference>
<evidence type="ECO:0000256" key="1">
    <source>
        <dbReference type="ARBA" id="ARBA00004123"/>
    </source>
</evidence>
<evidence type="ECO:0000256" key="5">
    <source>
        <dbReference type="ARBA" id="ARBA00023187"/>
    </source>
</evidence>
<dbReference type="SMART" id="SM00443">
    <property type="entry name" value="G_patch"/>
    <property type="match status" value="1"/>
</dbReference>
<reference evidence="9 10" key="1">
    <citation type="submission" date="2014-04" db="EMBL/GenBank/DDBJ databases">
        <authorList>
            <consortium name="DOE Joint Genome Institute"/>
            <person name="Kuo A."/>
            <person name="Gay G."/>
            <person name="Dore J."/>
            <person name="Kohler A."/>
            <person name="Nagy L.G."/>
            <person name="Floudas D."/>
            <person name="Copeland A."/>
            <person name="Barry K.W."/>
            <person name="Cichocki N."/>
            <person name="Veneault-Fourrey C."/>
            <person name="LaButti K."/>
            <person name="Lindquist E.A."/>
            <person name="Lipzen A."/>
            <person name="Lundell T."/>
            <person name="Morin E."/>
            <person name="Murat C."/>
            <person name="Sun H."/>
            <person name="Tunlid A."/>
            <person name="Henrissat B."/>
            <person name="Grigoriev I.V."/>
            <person name="Hibbett D.S."/>
            <person name="Martin F."/>
            <person name="Nordberg H.P."/>
            <person name="Cantor M.N."/>
            <person name="Hua S.X."/>
        </authorList>
    </citation>
    <scope>NUCLEOTIDE SEQUENCE [LARGE SCALE GENOMIC DNA]</scope>
    <source>
        <strain evidence="10">h7</strain>
    </source>
</reference>
<gene>
    <name evidence="9" type="ORF">M413DRAFT_442564</name>
</gene>
<keyword evidence="3" id="KW-0507">mRNA processing</keyword>
<organism evidence="9 10">
    <name type="scientific">Hebeloma cylindrosporum</name>
    <dbReference type="NCBI Taxonomy" id="76867"/>
    <lineage>
        <taxon>Eukaryota</taxon>
        <taxon>Fungi</taxon>
        <taxon>Dikarya</taxon>
        <taxon>Basidiomycota</taxon>
        <taxon>Agaricomycotina</taxon>
        <taxon>Agaricomycetes</taxon>
        <taxon>Agaricomycetidae</taxon>
        <taxon>Agaricales</taxon>
        <taxon>Agaricineae</taxon>
        <taxon>Hymenogastraceae</taxon>
        <taxon>Hebeloma</taxon>
    </lineage>
</organism>
<dbReference type="GO" id="GO:0000390">
    <property type="term" value="P:spliceosomal complex disassembly"/>
    <property type="evidence" value="ECO:0007669"/>
    <property type="project" value="InterPro"/>
</dbReference>
<keyword evidence="5" id="KW-0508">mRNA splicing</keyword>
<dbReference type="InterPro" id="IPR022159">
    <property type="entry name" value="STIP/TFIP11_N"/>
</dbReference>
<dbReference type="OrthoDB" id="4822at2759"/>
<dbReference type="STRING" id="686832.A0A0C3CKI5"/>
<protein>
    <recommendedName>
        <fullName evidence="8">G-patch domain-containing protein</fullName>
    </recommendedName>
</protein>
<proteinExistence type="inferred from homology"/>
<dbReference type="AlphaFoldDB" id="A0A0C3CKI5"/>
<dbReference type="Proteomes" id="UP000053424">
    <property type="component" value="Unassembled WGS sequence"/>
</dbReference>
<dbReference type="InterPro" id="IPR022783">
    <property type="entry name" value="GCFC_dom"/>
</dbReference>
<name>A0A0C3CKI5_HEBCY</name>
<evidence type="ECO:0000313" key="9">
    <source>
        <dbReference type="EMBL" id="KIM44599.1"/>
    </source>
</evidence>
<dbReference type="GO" id="GO:0071008">
    <property type="term" value="C:U2-type post-mRNA release spliceosomal complex"/>
    <property type="evidence" value="ECO:0007669"/>
    <property type="project" value="TreeGrafter"/>
</dbReference>
<dbReference type="GO" id="GO:0003676">
    <property type="term" value="F:nucleic acid binding"/>
    <property type="evidence" value="ECO:0007669"/>
    <property type="project" value="InterPro"/>
</dbReference>
<sequence length="944" mass="106349">MGRRKRILDDGDDSDSNDNSDDLDFDLENDADAREERALFENPYRNKRKRTNGKEDALYGIFAENSDEEDGPRRGKASRAKKSDWAKAPAFVTGDKPAKLEESMAVDSDNAKDEGSDGNSFEEEDADGEDDGSEGENEPREDAEYSDDSEPSRAPSPRVRIEDEGDEESQPIHRVGGIGSAATHTHEVPSFSAAGGIGSSRLDQQSSGFSRGGIGSKSSKSFPTAQEPSPSLPTSTFSTPSAFAGRSQSFTRAANDSPKPVALPTAELAHFSKLQGSFGARMLSKMGWQAGTGLGTTGDGIVIPIESKLRPQKMGIAFKGFKEKTEQSKLEAKRRGEVVSDEEDEKTKKFRKKAKEQQEKRSDAWKRPKKVKTKTEHKTYEQILAEAGEPASVSGIGQIIDATEVRHNIKLITDACKSDLDGLAREARALQERKKFVVSEDVRLRKKVEEEAGMITRLRQIQQVANDINATARELASVYEVSLEPFSPSIQKLINEYATEYDRYRLDEVVVAAIAPVMRRMVLKWDPLEDPALFLSTFRSWRRALKINEEEPPDTQIDMYGSKTTVARPSQAEKSMTPFESLLWNIWLPKVRTSINNDWLPDSPQPAVRFYEVWSSFLPPFIHDNLLDQLILPKIQKAVMDWNARHANVSLQAIVFPWLPHVGLRFEDVMGDAKRKVKNLLRSWTVDQPIPADLAAWKDIFDLAEWDAMLLKYVVPKLGATLRNDFRVNPRDQKMESLQRVLVWANIIRPTIFSQILETEFFPKWLDVLHIWLIQPRVSFEEVAQWYSFWKETFPEDVRSLPGVNRGFMRGLQLMNKAIEFGPDAPTKLAKPDFRGELSEPSSPARAKIDEKFARPSARTHEITFRSIVEEYAASHNLLFIPTGKAHERSRMPLFRVSRTTDGRKGLLVYILDDAVWAPKGDEINPESGEFKAISLEDMVLRSS</sequence>
<dbReference type="Pfam" id="PF12457">
    <property type="entry name" value="TIP_N"/>
    <property type="match status" value="1"/>
</dbReference>
<evidence type="ECO:0000256" key="2">
    <source>
        <dbReference type="ARBA" id="ARBA00010900"/>
    </source>
</evidence>
<comment type="similarity">
    <text evidence="2">Belongs to the TFP11/STIP family.</text>
</comment>
<feature type="compositionally biased region" description="Acidic residues" evidence="7">
    <location>
        <begin position="120"/>
        <end position="136"/>
    </location>
</feature>